<comment type="caution">
    <text evidence="14">The sequence shown here is derived from an EMBL/GenBank/DDBJ whole genome shotgun (WGS) entry which is preliminary data.</text>
</comment>
<feature type="transmembrane region" description="Helical" evidence="12">
    <location>
        <begin position="151"/>
        <end position="168"/>
    </location>
</feature>
<dbReference type="PANTHER" id="PTHR30529:SF1">
    <property type="entry name" value="CYTOCHROME B561 HOMOLOG 2"/>
    <property type="match status" value="1"/>
</dbReference>
<evidence type="ECO:0000256" key="3">
    <source>
        <dbReference type="ARBA" id="ARBA00022475"/>
    </source>
</evidence>
<keyword evidence="10 12" id="KW-0472">Membrane</keyword>
<feature type="domain" description="Cytochrome b561 bacterial/Ni-hydrogenase" evidence="13">
    <location>
        <begin position="20"/>
        <end position="166"/>
    </location>
</feature>
<gene>
    <name evidence="14" type="ORF">K4A83_02210</name>
</gene>
<evidence type="ECO:0000256" key="7">
    <source>
        <dbReference type="ARBA" id="ARBA00022982"/>
    </source>
</evidence>
<keyword evidence="5 12" id="KW-0812">Transmembrane</keyword>
<evidence type="ECO:0000256" key="10">
    <source>
        <dbReference type="ARBA" id="ARBA00023136"/>
    </source>
</evidence>
<dbReference type="InterPro" id="IPR052168">
    <property type="entry name" value="Cytochrome_b561_oxidase"/>
</dbReference>
<organism evidence="14 15">
    <name type="scientific">Spirulina subsalsa FACHB-351</name>
    <dbReference type="NCBI Taxonomy" id="234711"/>
    <lineage>
        <taxon>Bacteria</taxon>
        <taxon>Bacillati</taxon>
        <taxon>Cyanobacteriota</taxon>
        <taxon>Cyanophyceae</taxon>
        <taxon>Spirulinales</taxon>
        <taxon>Spirulinaceae</taxon>
        <taxon>Spirulina</taxon>
    </lineage>
</organism>
<protein>
    <submittedName>
        <fullName evidence="14">Cytochrome b/b6 domain-containing protein</fullName>
    </submittedName>
</protein>
<keyword evidence="4" id="KW-0349">Heme</keyword>
<keyword evidence="8 12" id="KW-1133">Transmembrane helix</keyword>
<dbReference type="InterPro" id="IPR016174">
    <property type="entry name" value="Di-haem_cyt_TM"/>
</dbReference>
<keyword evidence="7" id="KW-0249">Electron transport</keyword>
<evidence type="ECO:0000256" key="1">
    <source>
        <dbReference type="ARBA" id="ARBA00004651"/>
    </source>
</evidence>
<reference evidence="14 15" key="1">
    <citation type="submission" date="2021-08" db="EMBL/GenBank/DDBJ databases">
        <title>Draft genome sequence of Spirulina subsalsa with high tolerance to salinity and hype-accumulation of phycocyanin.</title>
        <authorList>
            <person name="Pei H."/>
            <person name="Jiang L."/>
        </authorList>
    </citation>
    <scope>NUCLEOTIDE SEQUENCE [LARGE SCALE GENOMIC DNA]</scope>
    <source>
        <strain evidence="14 15">FACHB-351</strain>
    </source>
</reference>
<feature type="transmembrane region" description="Helical" evidence="12">
    <location>
        <begin position="21"/>
        <end position="41"/>
    </location>
</feature>
<evidence type="ECO:0000256" key="5">
    <source>
        <dbReference type="ARBA" id="ARBA00022692"/>
    </source>
</evidence>
<comment type="subcellular location">
    <subcellularLocation>
        <location evidence="1">Cell membrane</location>
        <topology evidence="1">Multi-pass membrane protein</topology>
    </subcellularLocation>
</comment>
<comment type="similarity">
    <text evidence="11">Belongs to the cytochrome b561 family.</text>
</comment>
<evidence type="ECO:0000256" key="6">
    <source>
        <dbReference type="ARBA" id="ARBA00022723"/>
    </source>
</evidence>
<dbReference type="Pfam" id="PF01292">
    <property type="entry name" value="Ni_hydr_CYTB"/>
    <property type="match status" value="1"/>
</dbReference>
<keyword evidence="9" id="KW-0408">Iron</keyword>
<feature type="transmembrane region" description="Helical" evidence="12">
    <location>
        <begin position="92"/>
        <end position="118"/>
    </location>
</feature>
<evidence type="ECO:0000313" key="15">
    <source>
        <dbReference type="Proteomes" id="UP001526426"/>
    </source>
</evidence>
<keyword evidence="15" id="KW-1185">Reference proteome</keyword>
<dbReference type="Proteomes" id="UP001526426">
    <property type="component" value="Unassembled WGS sequence"/>
</dbReference>
<dbReference type="EMBL" id="JAIHOM010000007">
    <property type="protein sequence ID" value="MCW6035088.1"/>
    <property type="molecule type" value="Genomic_DNA"/>
</dbReference>
<evidence type="ECO:0000256" key="12">
    <source>
        <dbReference type="SAM" id="Phobius"/>
    </source>
</evidence>
<evidence type="ECO:0000256" key="2">
    <source>
        <dbReference type="ARBA" id="ARBA00022448"/>
    </source>
</evidence>
<keyword evidence="3" id="KW-1003">Cell membrane</keyword>
<evidence type="ECO:0000259" key="13">
    <source>
        <dbReference type="Pfam" id="PF01292"/>
    </source>
</evidence>
<evidence type="ECO:0000256" key="11">
    <source>
        <dbReference type="ARBA" id="ARBA00037975"/>
    </source>
</evidence>
<dbReference type="RefSeq" id="WP_265262748.1">
    <property type="nucleotide sequence ID" value="NZ_JAIHOM010000007.1"/>
</dbReference>
<dbReference type="PANTHER" id="PTHR30529">
    <property type="entry name" value="CYTOCHROME B561"/>
    <property type="match status" value="1"/>
</dbReference>
<keyword evidence="2" id="KW-0813">Transport</keyword>
<evidence type="ECO:0000256" key="4">
    <source>
        <dbReference type="ARBA" id="ARBA00022617"/>
    </source>
</evidence>
<proteinExistence type="inferred from homology"/>
<evidence type="ECO:0000256" key="9">
    <source>
        <dbReference type="ARBA" id="ARBA00023004"/>
    </source>
</evidence>
<dbReference type="InterPro" id="IPR011577">
    <property type="entry name" value="Cyt_b561_bac/Ni-Hgenase"/>
</dbReference>
<feature type="transmembrane region" description="Helical" evidence="12">
    <location>
        <begin position="61"/>
        <end position="80"/>
    </location>
</feature>
<name>A0ABT3L0R1_9CYAN</name>
<evidence type="ECO:0000313" key="14">
    <source>
        <dbReference type="EMBL" id="MCW6035088.1"/>
    </source>
</evidence>
<evidence type="ECO:0000256" key="8">
    <source>
        <dbReference type="ARBA" id="ARBA00022989"/>
    </source>
</evidence>
<keyword evidence="6" id="KW-0479">Metal-binding</keyword>
<accession>A0ABT3L0R1</accession>
<dbReference type="SUPFAM" id="SSF81342">
    <property type="entry name" value="Transmembrane di-heme cytochromes"/>
    <property type="match status" value="1"/>
</dbReference>
<sequence length="194" mass="22653">MTVPNPITKSRKNSAFKHLMTVHWWMAACYVIIFSTGMIMVQLPANLDIRSPMYSFHKSMGVLTMALLTWRILTLLRVWWKKYTRRFPKLTLPWFQTVALHTSLYVFMWGVPVAGYFLSNSFRPNNVKFFGLPLPDIFPVDSSAVGLARNLHFWLSYTFLAFILLHSLDQWKVIRANLRRFRSFLGKAKTKGDS</sequence>